<dbReference type="NCBIfam" id="TIGR01643">
    <property type="entry name" value="YD_repeat_2x"/>
    <property type="match status" value="3"/>
</dbReference>
<dbReference type="PANTHER" id="PTHR32305">
    <property type="match status" value="1"/>
</dbReference>
<dbReference type="InterPro" id="IPR006530">
    <property type="entry name" value="YD"/>
</dbReference>
<dbReference type="InterPro" id="IPR056823">
    <property type="entry name" value="TEN-like_YD-shell"/>
</dbReference>
<dbReference type="Pfam" id="PF25023">
    <property type="entry name" value="TEN_YD-shell"/>
    <property type="match status" value="1"/>
</dbReference>
<accession>A0A2M6WBM5</accession>
<feature type="non-terminal residue" evidence="3">
    <location>
        <position position="812"/>
    </location>
</feature>
<name>A0A2M6WBM5_9BACT</name>
<dbReference type="InterPro" id="IPR050708">
    <property type="entry name" value="T6SS_VgrG/RHS"/>
</dbReference>
<gene>
    <name evidence="3" type="ORF">COU22_03725</name>
</gene>
<reference evidence="4" key="1">
    <citation type="submission" date="2017-09" db="EMBL/GenBank/DDBJ databases">
        <title>Depth-based differentiation of microbial function through sediment-hosted aquifers and enrichment of novel symbionts in the deep terrestrial subsurface.</title>
        <authorList>
            <person name="Probst A.J."/>
            <person name="Ladd B."/>
            <person name="Jarett J.K."/>
            <person name="Geller-Mcgrath D.E."/>
            <person name="Sieber C.M.K."/>
            <person name="Emerson J.B."/>
            <person name="Anantharaman K."/>
            <person name="Thomas B.C."/>
            <person name="Malmstrom R."/>
            <person name="Stieglmeier M."/>
            <person name="Klingl A."/>
            <person name="Woyke T."/>
            <person name="Ryan C.M."/>
            <person name="Banfield J.F."/>
        </authorList>
    </citation>
    <scope>NUCLEOTIDE SEQUENCE [LARGE SCALE GENOMIC DNA]</scope>
</reference>
<evidence type="ECO:0000256" key="1">
    <source>
        <dbReference type="ARBA" id="ARBA00022737"/>
    </source>
</evidence>
<feature type="domain" description="Teneurin-like YD-shell" evidence="2">
    <location>
        <begin position="643"/>
        <end position="808"/>
    </location>
</feature>
<proteinExistence type="predicted"/>
<evidence type="ECO:0000313" key="3">
    <source>
        <dbReference type="EMBL" id="PIT90164.1"/>
    </source>
</evidence>
<dbReference type="EMBL" id="PFBO01000131">
    <property type="protein sequence ID" value="PIT90164.1"/>
    <property type="molecule type" value="Genomic_DNA"/>
</dbReference>
<feature type="non-terminal residue" evidence="3">
    <location>
        <position position="1"/>
    </location>
</feature>
<dbReference type="InterPro" id="IPR031325">
    <property type="entry name" value="RHS_repeat"/>
</dbReference>
<comment type="caution">
    <text evidence="3">The sequence shown here is derived from an EMBL/GenBank/DDBJ whole genome shotgun (WGS) entry which is preliminary data.</text>
</comment>
<dbReference type="AlphaFoldDB" id="A0A2M6WBM5"/>
<protein>
    <recommendedName>
        <fullName evidence="2">Teneurin-like YD-shell domain-containing protein</fullName>
    </recommendedName>
</protein>
<organism evidence="3 4">
    <name type="scientific">Candidatus Komeilibacteria bacterium CG10_big_fil_rev_8_21_14_0_10_41_13</name>
    <dbReference type="NCBI Taxonomy" id="1974476"/>
    <lineage>
        <taxon>Bacteria</taxon>
        <taxon>Candidatus Komeiliibacteriota</taxon>
    </lineage>
</organism>
<evidence type="ECO:0000259" key="2">
    <source>
        <dbReference type="Pfam" id="PF25023"/>
    </source>
</evidence>
<dbReference type="Pfam" id="PF05593">
    <property type="entry name" value="RHS_repeat"/>
    <property type="match status" value="2"/>
</dbReference>
<evidence type="ECO:0000313" key="4">
    <source>
        <dbReference type="Proteomes" id="UP000230543"/>
    </source>
</evidence>
<dbReference type="PANTHER" id="PTHR32305:SF15">
    <property type="entry name" value="PROTEIN RHSA-RELATED"/>
    <property type="match status" value="1"/>
</dbReference>
<keyword evidence="1" id="KW-0677">Repeat</keyword>
<dbReference type="Proteomes" id="UP000230543">
    <property type="component" value="Unassembled WGS sequence"/>
</dbReference>
<dbReference type="Gene3D" id="2.180.10.10">
    <property type="entry name" value="RHS repeat-associated core"/>
    <property type="match status" value="2"/>
</dbReference>
<sequence length="812" mass="94275">FSSPVWDSQKIEFDELVANGGRSQQIAYDGEELIYDGQTYFWRIKFWDDEGNEGTEGQWSQPAEFTMFNEEDLLNQVRARAVNYENDPASGNLMEQESYGLVEAADNGYYLNNQGDEKTSVYQYAEAVDQDSYIMSAPKEKMTFDPNTQEQTEVELYYDDLDHGLVDKANLTKEDLTFEQAVYEKDFNSYGLVTSTEDPLGRTTSVTYENNNYYPYRTTNHLNQSVRTDYDLATGKIARRVDPNGLVEEWDYDGLGRLLEYRKTDHNPLLNTLMAMETYEYHDDQLPSYVKQTRLPNTSLEQVNYTYFDGLGRQIQVREEAENVDQFRVVSFSYDNRGNLRRQSLPYFNQGSGYQQEDWNGPYNSYTYDALDRVVEEAVITPQNQYVTAYEYDGWDVLITDAEGNQKKLYKDAYGQLIQVDEYLDNEVYSTYYDYNLLGKLTKITDALGNERNFEYDDLGRLTSQEEMHDPQAQEFGLWTYEYDQASNLISQTDPNGNTVNYTYDGLNRILTEDFTGEVGTEISYQYDSGTYGLGRLYKAISQGSETRYGYDKWGRVIKETKIIDNNWYVTEWDYNEASLPFRITYPDNFKVYYTYHDSFLPRDLRIAEADENIVTSRSLIDSVSYSPLKQMSEIDYHNGTVVNNTYNPDQAYRLTHKSTINQLNEVLQDLSYSYDNVGNITNLIDQSQTLLAKTTDYEYDNLYRLTSVSVTGSANNQDYERTYSYDIIGNILNKSDIGDYQYNNTNPYQANLINGLNYQYDDNGNLVYDGQKDLVYNYDNRLVEVDLGQDGVLSNKYDQEGLRTVKQIART</sequence>